<sequence>MDGSLMRSCTTRPHLYHTAYSLHISIFGSLFELAATLLTFLSTHHRSSFELVLYLLCSTIDTISLSDVSCIDRLIIIALRRIYFQHLLDSFNDVKTIATDLMSREGGLLSSGFYELTN</sequence>
<feature type="transmembrane region" description="Helical" evidence="1">
    <location>
        <begin position="20"/>
        <end position="41"/>
    </location>
</feature>
<name>A0A165DAM9_9APHY</name>
<evidence type="ECO:0000256" key="1">
    <source>
        <dbReference type="SAM" id="Phobius"/>
    </source>
</evidence>
<organism evidence="2 3">
    <name type="scientific">Laetiporus sulphureus 93-53</name>
    <dbReference type="NCBI Taxonomy" id="1314785"/>
    <lineage>
        <taxon>Eukaryota</taxon>
        <taxon>Fungi</taxon>
        <taxon>Dikarya</taxon>
        <taxon>Basidiomycota</taxon>
        <taxon>Agaricomycotina</taxon>
        <taxon>Agaricomycetes</taxon>
        <taxon>Polyporales</taxon>
        <taxon>Laetiporus</taxon>
    </lineage>
</organism>
<keyword evidence="1" id="KW-1133">Transmembrane helix</keyword>
<keyword evidence="3" id="KW-1185">Reference proteome</keyword>
<protein>
    <submittedName>
        <fullName evidence="2">Uncharacterized protein</fullName>
    </submittedName>
</protein>
<proteinExistence type="predicted"/>
<dbReference type="Proteomes" id="UP000076871">
    <property type="component" value="Unassembled WGS sequence"/>
</dbReference>
<accession>A0A165DAM9</accession>
<keyword evidence="1" id="KW-0472">Membrane</keyword>
<evidence type="ECO:0000313" key="3">
    <source>
        <dbReference type="Proteomes" id="UP000076871"/>
    </source>
</evidence>
<gene>
    <name evidence="2" type="ORF">LAESUDRAFT_294444</name>
</gene>
<evidence type="ECO:0000313" key="2">
    <source>
        <dbReference type="EMBL" id="KZT04443.1"/>
    </source>
</evidence>
<dbReference type="AlphaFoldDB" id="A0A165DAM9"/>
<dbReference type="InParanoid" id="A0A165DAM9"/>
<keyword evidence="1" id="KW-0812">Transmembrane</keyword>
<dbReference type="RefSeq" id="XP_040762183.1">
    <property type="nucleotide sequence ID" value="XM_040901864.1"/>
</dbReference>
<reference evidence="2 3" key="1">
    <citation type="journal article" date="2016" name="Mol. Biol. Evol.">
        <title>Comparative Genomics of Early-Diverging Mushroom-Forming Fungi Provides Insights into the Origins of Lignocellulose Decay Capabilities.</title>
        <authorList>
            <person name="Nagy L.G."/>
            <person name="Riley R."/>
            <person name="Tritt A."/>
            <person name="Adam C."/>
            <person name="Daum C."/>
            <person name="Floudas D."/>
            <person name="Sun H."/>
            <person name="Yadav J.S."/>
            <person name="Pangilinan J."/>
            <person name="Larsson K.H."/>
            <person name="Matsuura K."/>
            <person name="Barry K."/>
            <person name="Labutti K."/>
            <person name="Kuo R."/>
            <person name="Ohm R.A."/>
            <person name="Bhattacharya S.S."/>
            <person name="Shirouzu T."/>
            <person name="Yoshinaga Y."/>
            <person name="Martin F.M."/>
            <person name="Grigoriev I.V."/>
            <person name="Hibbett D.S."/>
        </authorList>
    </citation>
    <scope>NUCLEOTIDE SEQUENCE [LARGE SCALE GENOMIC DNA]</scope>
    <source>
        <strain evidence="2 3">93-53</strain>
    </source>
</reference>
<dbReference type="EMBL" id="KV427636">
    <property type="protein sequence ID" value="KZT04443.1"/>
    <property type="molecule type" value="Genomic_DNA"/>
</dbReference>
<dbReference type="GeneID" id="63818895"/>